<feature type="transmembrane region" description="Helical" evidence="1">
    <location>
        <begin position="276"/>
        <end position="297"/>
    </location>
</feature>
<keyword evidence="3" id="KW-1185">Reference proteome</keyword>
<proteinExistence type="predicted"/>
<sequence length="406" mass="45196">MPNSWLLLDINGSEVKAELQLPLSELETAFGNAVNQHPDDLVSRLGPQLNAYLLQHIHPVSMDGKKWTVRIDKMLVQPVQQSLSGPYNELRVLLTWTPPANETPRHFMLNYDVIIHQVVTHFALVSVRRDWDNAQTADHPYQVAVIRVNTVENKLYPVEINVQAGTLWVGFTNMVSLGMNHIKEGTDHLLFLLTLLLPATLMVRNKKWNGFVGTKASLVNILKIVTAFTIGHSITLIIGALGIFHFPGRVIEVLIALSILISAIHAYRPLFAGKEMYIAAGFGLIHGMAFAETLLNLNLDGLRMTLSILGFNIGIELMQLFVIAIVIPWLMLMSRTTVYPVFRTAGAIFAGIAALAWITERISSQSNLVTKVILRLTDYELWLVLAIAIFAVVAFATSRLKKALLI</sequence>
<feature type="transmembrane region" description="Helical" evidence="1">
    <location>
        <begin position="309"/>
        <end position="332"/>
    </location>
</feature>
<dbReference type="Pfam" id="PF13795">
    <property type="entry name" value="HupE_UreJ_2"/>
    <property type="match status" value="1"/>
</dbReference>
<feature type="transmembrane region" description="Helical" evidence="1">
    <location>
        <begin position="379"/>
        <end position="397"/>
    </location>
</feature>
<evidence type="ECO:0000313" key="2">
    <source>
        <dbReference type="EMBL" id="GAA3974922.1"/>
    </source>
</evidence>
<keyword evidence="1" id="KW-0812">Transmembrane</keyword>
<dbReference type="EMBL" id="BAAAZC010000019">
    <property type="protein sequence ID" value="GAA3974922.1"/>
    <property type="molecule type" value="Genomic_DNA"/>
</dbReference>
<evidence type="ECO:0000313" key="3">
    <source>
        <dbReference type="Proteomes" id="UP001500742"/>
    </source>
</evidence>
<comment type="caution">
    <text evidence="2">The sequence shown here is derived from an EMBL/GenBank/DDBJ whole genome shotgun (WGS) entry which is preliminary data.</text>
</comment>
<protein>
    <submittedName>
        <fullName evidence="2">HupE/UreJ family protein</fullName>
    </submittedName>
</protein>
<name>A0ABP7Q1V2_9SPHI</name>
<reference evidence="3" key="1">
    <citation type="journal article" date="2019" name="Int. J. Syst. Evol. Microbiol.">
        <title>The Global Catalogue of Microorganisms (GCM) 10K type strain sequencing project: providing services to taxonomists for standard genome sequencing and annotation.</title>
        <authorList>
            <consortium name="The Broad Institute Genomics Platform"/>
            <consortium name="The Broad Institute Genome Sequencing Center for Infectious Disease"/>
            <person name="Wu L."/>
            <person name="Ma J."/>
        </authorList>
    </citation>
    <scope>NUCLEOTIDE SEQUENCE [LARGE SCALE GENOMIC DNA]</scope>
    <source>
        <strain evidence="3">JCM 16601</strain>
    </source>
</reference>
<keyword evidence="1" id="KW-1133">Transmembrane helix</keyword>
<evidence type="ECO:0000256" key="1">
    <source>
        <dbReference type="SAM" id="Phobius"/>
    </source>
</evidence>
<accession>A0ABP7Q1V2</accession>
<keyword evidence="1" id="KW-0472">Membrane</keyword>
<feature type="transmembrane region" description="Helical" evidence="1">
    <location>
        <begin position="251"/>
        <end position="270"/>
    </location>
</feature>
<feature type="transmembrane region" description="Helical" evidence="1">
    <location>
        <begin position="338"/>
        <end position="358"/>
    </location>
</feature>
<organism evidence="2 3">
    <name type="scientific">Mucilaginibacter dorajii</name>
    <dbReference type="NCBI Taxonomy" id="692994"/>
    <lineage>
        <taxon>Bacteria</taxon>
        <taxon>Pseudomonadati</taxon>
        <taxon>Bacteroidota</taxon>
        <taxon>Sphingobacteriia</taxon>
        <taxon>Sphingobacteriales</taxon>
        <taxon>Sphingobacteriaceae</taxon>
        <taxon>Mucilaginibacter</taxon>
    </lineage>
</organism>
<dbReference type="Proteomes" id="UP001500742">
    <property type="component" value="Unassembled WGS sequence"/>
</dbReference>
<gene>
    <name evidence="2" type="ORF">GCM10022210_26650</name>
</gene>
<dbReference type="InterPro" id="IPR032809">
    <property type="entry name" value="Put_HupE_UreJ"/>
</dbReference>
<feature type="transmembrane region" description="Helical" evidence="1">
    <location>
        <begin position="224"/>
        <end position="244"/>
    </location>
</feature>